<sequence length="50" mass="5666">MSDVNLKVNDEKVPLNDFMEDMLKNLMLGYLKAAKGIPEDIKSINVEIDL</sequence>
<evidence type="ECO:0000313" key="1">
    <source>
        <dbReference type="EMBL" id="GAG72617.1"/>
    </source>
</evidence>
<protein>
    <submittedName>
        <fullName evidence="1">Uncharacterized protein</fullName>
    </submittedName>
</protein>
<comment type="caution">
    <text evidence="1">The sequence shown here is derived from an EMBL/GenBank/DDBJ whole genome shotgun (WGS) entry which is preliminary data.</text>
</comment>
<dbReference type="EMBL" id="BART01001707">
    <property type="protein sequence ID" value="GAG72617.1"/>
    <property type="molecule type" value="Genomic_DNA"/>
</dbReference>
<dbReference type="AlphaFoldDB" id="X1ATL1"/>
<accession>X1ATL1</accession>
<proteinExistence type="predicted"/>
<name>X1ATL1_9ZZZZ</name>
<gene>
    <name evidence="1" type="ORF">S01H4_05772</name>
</gene>
<organism evidence="1">
    <name type="scientific">marine sediment metagenome</name>
    <dbReference type="NCBI Taxonomy" id="412755"/>
    <lineage>
        <taxon>unclassified sequences</taxon>
        <taxon>metagenomes</taxon>
        <taxon>ecological metagenomes</taxon>
    </lineage>
</organism>
<reference evidence="1" key="1">
    <citation type="journal article" date="2014" name="Front. Microbiol.">
        <title>High frequency of phylogenetically diverse reductive dehalogenase-homologous genes in deep subseafloor sedimentary metagenomes.</title>
        <authorList>
            <person name="Kawai M."/>
            <person name="Futagami T."/>
            <person name="Toyoda A."/>
            <person name="Takaki Y."/>
            <person name="Nishi S."/>
            <person name="Hori S."/>
            <person name="Arai W."/>
            <person name="Tsubouchi T."/>
            <person name="Morono Y."/>
            <person name="Uchiyama I."/>
            <person name="Ito T."/>
            <person name="Fujiyama A."/>
            <person name="Inagaki F."/>
            <person name="Takami H."/>
        </authorList>
    </citation>
    <scope>NUCLEOTIDE SEQUENCE</scope>
    <source>
        <strain evidence="1">Expedition CK06-06</strain>
    </source>
</reference>